<dbReference type="GO" id="GO:0043139">
    <property type="term" value="F:5'-3' DNA helicase activity"/>
    <property type="evidence" value="ECO:0007669"/>
    <property type="project" value="UniProtKB-EC"/>
</dbReference>
<comment type="cofactor">
    <cofactor evidence="1">
        <name>Mg(2+)</name>
        <dbReference type="ChEBI" id="CHEBI:18420"/>
    </cofactor>
</comment>
<gene>
    <name evidence="6" type="ORF">UXM345_LOCUS22512</name>
    <name evidence="5" type="ORF">XDN619_LOCUS30398</name>
</gene>
<dbReference type="InterPro" id="IPR000477">
    <property type="entry name" value="RT_dom"/>
</dbReference>
<feature type="coiled-coil region" evidence="2">
    <location>
        <begin position="31"/>
        <end position="58"/>
    </location>
</feature>
<feature type="domain" description="Reverse transcriptase" evidence="4">
    <location>
        <begin position="623"/>
        <end position="899"/>
    </location>
</feature>
<accession>A0A819V9B4</accession>
<evidence type="ECO:0000313" key="6">
    <source>
        <dbReference type="EMBL" id="CAF4105750.1"/>
    </source>
</evidence>
<feature type="compositionally biased region" description="Basic residues" evidence="3">
    <location>
        <begin position="106"/>
        <end position="116"/>
    </location>
</feature>
<keyword evidence="2" id="KW-0175">Coiled coil</keyword>
<evidence type="ECO:0000256" key="3">
    <source>
        <dbReference type="SAM" id="MobiDB-lite"/>
    </source>
</evidence>
<dbReference type="InterPro" id="IPR058912">
    <property type="entry name" value="HTH_animal"/>
</dbReference>
<comment type="caution">
    <text evidence="6">The sequence shown here is derived from an EMBL/GenBank/DDBJ whole genome shotgun (WGS) entry which is preliminary data.</text>
</comment>
<dbReference type="EMBL" id="CAJOBF010003726">
    <property type="protein sequence ID" value="CAF4105750.1"/>
    <property type="molecule type" value="Genomic_DNA"/>
</dbReference>
<comment type="catalytic activity">
    <reaction evidence="1">
        <text>ATP + H2O = ADP + phosphate + H(+)</text>
        <dbReference type="Rhea" id="RHEA:13065"/>
        <dbReference type="ChEBI" id="CHEBI:15377"/>
        <dbReference type="ChEBI" id="CHEBI:15378"/>
        <dbReference type="ChEBI" id="CHEBI:30616"/>
        <dbReference type="ChEBI" id="CHEBI:43474"/>
        <dbReference type="ChEBI" id="CHEBI:456216"/>
        <dbReference type="EC" id="5.6.2.3"/>
    </reaction>
</comment>
<dbReference type="SUPFAM" id="SSF52540">
    <property type="entry name" value="P-loop containing nucleoside triphosphate hydrolases"/>
    <property type="match status" value="2"/>
</dbReference>
<dbReference type="PROSITE" id="PS50878">
    <property type="entry name" value="RT_POL"/>
    <property type="match status" value="1"/>
</dbReference>
<keyword evidence="1" id="KW-0233">DNA recombination</keyword>
<dbReference type="PANTHER" id="PTHR21301">
    <property type="entry name" value="REVERSE TRANSCRIPTASE"/>
    <property type="match status" value="1"/>
</dbReference>
<dbReference type="Gene3D" id="3.40.50.300">
    <property type="entry name" value="P-loop containing nucleotide triphosphate hydrolases"/>
    <property type="match status" value="1"/>
</dbReference>
<keyword evidence="1" id="KW-0347">Helicase</keyword>
<protein>
    <recommendedName>
        <fullName evidence="1">ATP-dependent DNA helicase</fullName>
        <ecNumber evidence="1">5.6.2.3</ecNumber>
    </recommendedName>
</protein>
<name>A0A819V9B4_9BILA</name>
<dbReference type="PANTHER" id="PTHR21301:SF10">
    <property type="entry name" value="REVERSE TRANSCRIPTASE DOMAIN-CONTAINING PROTEIN"/>
    <property type="match status" value="1"/>
</dbReference>
<dbReference type="GO" id="GO:0006281">
    <property type="term" value="P:DNA repair"/>
    <property type="evidence" value="ECO:0007669"/>
    <property type="project" value="UniProtKB-KW"/>
</dbReference>
<evidence type="ECO:0000256" key="1">
    <source>
        <dbReference type="RuleBase" id="RU363044"/>
    </source>
</evidence>
<dbReference type="InterPro" id="IPR010285">
    <property type="entry name" value="DNA_helicase_pif1-like_DEAD"/>
</dbReference>
<dbReference type="GO" id="GO:0006310">
    <property type="term" value="P:DNA recombination"/>
    <property type="evidence" value="ECO:0007669"/>
    <property type="project" value="UniProtKB-KW"/>
</dbReference>
<sequence length="1950" mass="225723">MTANNYHCKTLSNSGLVCDTQGCWYELLSPTQVLTENVQNLENSIKEKKKKKKCKGNRKLQHFKRKCRSNGMNEELITKLIENRNTDYNSIKSTDNTKNNKDMKNKKNQSKKRKRFQLLNEDKPNVIKSLSQLSISQPLRKETKNEDKLASNSNNNNKSEDIVKMTKTNDYDLTEKFLNILVNQTQHKVDQCTTELLSQSLSCPKTLFLSHVESRLVEFVCLHHIDLIRKINYQVNKFKDLIRETQLFETLSSYSLTNEQKQVVDCLINIRQTQLETFEEMTMLEARIVCKSLSRSTDDLGKVILIDETLLNCMPTSNNISFKDETHQQYRKNIREYKRQVLMKNFEDYETSIEGTEYLYQEELLKFEYELSKDIEPVNNLMNCLHYYLNHRTDRLIREIRYKEAIFRIKLNHPHYHSSSSSSSSSSSPLKIDSVSVYPEAIIETSENLFTDEEIKFLSCAGGPNYIRCNQSFLYSKKKNQQKTEIELNAIMSKIAVDLNHRHAIPLKALEIKHFCTDLETIFNERYTSTLSYLDIYRIRKDIKFIHSIKRKLRKTDSIIRVTDKSGIFHIGSTVDYDEKIERYQAKTNAYIQLSSDPLMDTFYKVVNLLNNLRTKQQITQWQHTKMMPDKNKIQLAYLYFIPKPHKTGTPLRPIVSGMNAPTTKISKMLDRLIRPLFDQYAKQTTIIDGVHLIRQLDKYVSLGLLKPTTHLCTFDITDLYTMLPQEESIAILKQFLIRFNQTHVRGMSINAKESLARIVLTENVFIYGNKYYRQVKGGAMGSPFTLTLANIFMWHWERKLVEKQKASNELYGRYIDDIFLTSNDSIESLHDMLENANKYHLNIKLTHEIGSCVSFLDVQINNQDGKIITSVYHKEASEPYIVPFKSDHPRHIFENIITTALLRAIRYSSTLQTFNHEIRALKLMLLYNSYPPRYIHHYLKKFYKQLSATSISILPMLHDENEYSTVNHENEKYHVDILDMNNLHNEKTIIPACLPTPNPSLPNFASRFRADVVKLVEASNVHKHSDTCYKYWKANQGDKKTCRMRMPRQLIPRSKIDPDTGHISLRRSDPWINNFNEYLIATCRSNMDIKFIWSGSDAKALVYYITDYVTKTSLSFYDSVCLVQKDVDVVDNGTFHDATLYDDDNNEEEFQIQPIEKGKQYALVNTIIDYQYRSDNLNRMCLYDFVSVFYKKKMNASDLKYLLNSGTTMNEKFKKGQQPTKRYAFQKQHPQSATHIMMEYSEHRVPVLYGPRIPRRGRDDTRERYSRAILTLFVPWRTVADLCSIKQTWEEALQTRQHLISLDSWTIIENIQLLHECKADRDDHLLQVITEAQTENNIVDPVLLPLNQDDDDEYDMVDNDDLLELLDNLGDLTINIANASEKSTENKYIEKTIEAVESVGRFSNTGAHFQSSFDQVIDRNDQQIVPFLSATPNHVRLNTKWQEHYDNEWDGTLDLNAVKSTIVTVVNPKDYDTKKSQSYDSILPIISVTANFPTQKSIADEFTLNKEQRAAFMIITSHLDGERRCSTGDSDGQLNMCIPGCGGTGKSELIRAVTKYFLITKRIQMMRKLAPTGNAAAEIDGMTIHSFLGEQRNTRKSRTIKPGDSKLEKEWRLVNYLLIDEMSMVGLTLLAKLNRIICAAKHADPELPFGGVNVIFFGDYLQYRPAFDTPLHTDFSLPTKSKSSKVSTEKEIQQRVARFLVLQINCVVKLTQQMRTEDSRYLQLLEQLRRGECNHDDYELLLTRVVGQPSVGSLCDSPWNKAPILVFRNEVRTQLNHKAANHKAAQLGYTSMVCVAQDTCNAKLIEDQRLIKKLLELSDSKTEHLPGLLPLVPGMPVILTQNIAIELGLINGMNGIFRQLVYEPDSVSTNVISESFPENTQYIHRPLYALVEIIRSKIECSLDQLQPNLIPIPVMEQTFRVDMSDIISKDKKNKSIKKRSCRLSDVHCL</sequence>
<keyword evidence="1" id="KW-0234">DNA repair</keyword>
<keyword evidence="1" id="KW-0547">Nucleotide-binding</keyword>
<dbReference type="GO" id="GO:0000723">
    <property type="term" value="P:telomere maintenance"/>
    <property type="evidence" value="ECO:0007669"/>
    <property type="project" value="InterPro"/>
</dbReference>
<keyword evidence="1" id="KW-0067">ATP-binding</keyword>
<dbReference type="EMBL" id="CAJNRG010015007">
    <property type="protein sequence ID" value="CAF2160728.1"/>
    <property type="molecule type" value="Genomic_DNA"/>
</dbReference>
<proteinExistence type="inferred from homology"/>
<feature type="region of interest" description="Disordered" evidence="3">
    <location>
        <begin position="88"/>
        <end position="162"/>
    </location>
</feature>
<organism evidence="6 7">
    <name type="scientific">Rotaria magnacalcarata</name>
    <dbReference type="NCBI Taxonomy" id="392030"/>
    <lineage>
        <taxon>Eukaryota</taxon>
        <taxon>Metazoa</taxon>
        <taxon>Spiralia</taxon>
        <taxon>Gnathifera</taxon>
        <taxon>Rotifera</taxon>
        <taxon>Eurotatoria</taxon>
        <taxon>Bdelloidea</taxon>
        <taxon>Philodinida</taxon>
        <taxon>Philodinidae</taxon>
        <taxon>Rotaria</taxon>
    </lineage>
</organism>
<evidence type="ECO:0000259" key="4">
    <source>
        <dbReference type="PROSITE" id="PS50878"/>
    </source>
</evidence>
<reference evidence="6" key="1">
    <citation type="submission" date="2021-02" db="EMBL/GenBank/DDBJ databases">
        <authorList>
            <person name="Nowell W R."/>
        </authorList>
    </citation>
    <scope>NUCLEOTIDE SEQUENCE</scope>
</reference>
<dbReference type="Proteomes" id="UP000663887">
    <property type="component" value="Unassembled WGS sequence"/>
</dbReference>
<dbReference type="InterPro" id="IPR027417">
    <property type="entry name" value="P-loop_NTPase"/>
</dbReference>
<evidence type="ECO:0000313" key="5">
    <source>
        <dbReference type="EMBL" id="CAF2160728.1"/>
    </source>
</evidence>
<dbReference type="Pfam" id="PF05970">
    <property type="entry name" value="PIF1"/>
    <property type="match status" value="1"/>
</dbReference>
<dbReference type="Pfam" id="PF26215">
    <property type="entry name" value="HTH_animal"/>
    <property type="match status" value="1"/>
</dbReference>
<dbReference type="EC" id="5.6.2.3" evidence="1"/>
<evidence type="ECO:0000313" key="7">
    <source>
        <dbReference type="Proteomes" id="UP000663842"/>
    </source>
</evidence>
<dbReference type="Proteomes" id="UP000663842">
    <property type="component" value="Unassembled WGS sequence"/>
</dbReference>
<dbReference type="GO" id="GO:0005524">
    <property type="term" value="F:ATP binding"/>
    <property type="evidence" value="ECO:0007669"/>
    <property type="project" value="UniProtKB-KW"/>
</dbReference>
<comment type="similarity">
    <text evidence="1">Belongs to the helicase family.</text>
</comment>
<feature type="compositionally biased region" description="Basic and acidic residues" evidence="3">
    <location>
        <begin position="139"/>
        <end position="149"/>
    </location>
</feature>
<evidence type="ECO:0000256" key="2">
    <source>
        <dbReference type="SAM" id="Coils"/>
    </source>
</evidence>
<keyword evidence="1" id="KW-0378">Hydrolase</keyword>
<dbReference type="GO" id="GO:0016787">
    <property type="term" value="F:hydrolase activity"/>
    <property type="evidence" value="ECO:0007669"/>
    <property type="project" value="UniProtKB-KW"/>
</dbReference>
<keyword evidence="1" id="KW-0227">DNA damage</keyword>
<feature type="compositionally biased region" description="Polar residues" evidence="3">
    <location>
        <begin position="128"/>
        <end position="137"/>
    </location>
</feature>